<feature type="compositionally biased region" description="Low complexity" evidence="3">
    <location>
        <begin position="93"/>
        <end position="106"/>
    </location>
</feature>
<feature type="compositionally biased region" description="Low complexity" evidence="3">
    <location>
        <begin position="438"/>
        <end position="480"/>
    </location>
</feature>
<feature type="compositionally biased region" description="Polar residues" evidence="3">
    <location>
        <begin position="41"/>
        <end position="52"/>
    </location>
</feature>
<dbReference type="InterPro" id="IPR009003">
    <property type="entry name" value="Peptidase_S1_PA"/>
</dbReference>
<protein>
    <recommendedName>
        <fullName evidence="4">PDZ domain-containing protein</fullName>
    </recommendedName>
</protein>
<feature type="compositionally biased region" description="Low complexity" evidence="3">
    <location>
        <begin position="199"/>
        <end position="212"/>
    </location>
</feature>
<dbReference type="EMBL" id="BLIO01000001">
    <property type="protein sequence ID" value="GFE14543.1"/>
    <property type="molecule type" value="Genomic_DNA"/>
</dbReference>
<dbReference type="InterPro" id="IPR001478">
    <property type="entry name" value="PDZ"/>
</dbReference>
<evidence type="ECO:0000313" key="5">
    <source>
        <dbReference type="EMBL" id="GFE14543.1"/>
    </source>
</evidence>
<keyword evidence="6" id="KW-1185">Reference proteome</keyword>
<dbReference type="InterPro" id="IPR051201">
    <property type="entry name" value="Chloro_Bact_Ser_Proteases"/>
</dbReference>
<dbReference type="GO" id="GO:0004252">
    <property type="term" value="F:serine-type endopeptidase activity"/>
    <property type="evidence" value="ECO:0007669"/>
    <property type="project" value="InterPro"/>
</dbReference>
<dbReference type="Pfam" id="PF13365">
    <property type="entry name" value="Trypsin_2"/>
    <property type="match status" value="1"/>
</dbReference>
<keyword evidence="1" id="KW-0645">Protease</keyword>
<keyword evidence="2" id="KW-0378">Hydrolase</keyword>
<feature type="region of interest" description="Disordered" evidence="3">
    <location>
        <begin position="855"/>
        <end position="874"/>
    </location>
</feature>
<dbReference type="AlphaFoldDB" id="A0A640SSX6"/>
<feature type="domain" description="PDZ" evidence="4">
    <location>
        <begin position="842"/>
        <end position="917"/>
    </location>
</feature>
<feature type="compositionally biased region" description="Pro residues" evidence="3">
    <location>
        <begin position="280"/>
        <end position="305"/>
    </location>
</feature>
<dbReference type="PROSITE" id="PS50106">
    <property type="entry name" value="PDZ"/>
    <property type="match status" value="1"/>
</dbReference>
<feature type="compositionally biased region" description="Basic and acidic residues" evidence="3">
    <location>
        <begin position="53"/>
        <end position="70"/>
    </location>
</feature>
<dbReference type="InterPro" id="IPR036034">
    <property type="entry name" value="PDZ_sf"/>
</dbReference>
<feature type="region of interest" description="Disordered" evidence="3">
    <location>
        <begin position="1"/>
        <end position="150"/>
    </location>
</feature>
<dbReference type="PANTHER" id="PTHR43343:SF3">
    <property type="entry name" value="PROTEASE DO-LIKE 8, CHLOROPLASTIC"/>
    <property type="match status" value="1"/>
</dbReference>
<dbReference type="GO" id="GO:0006508">
    <property type="term" value="P:proteolysis"/>
    <property type="evidence" value="ECO:0007669"/>
    <property type="project" value="UniProtKB-KW"/>
</dbReference>
<dbReference type="CDD" id="cd06779">
    <property type="entry name" value="cpPDZ_Deg_HtrA-like"/>
    <property type="match status" value="1"/>
</dbReference>
<evidence type="ECO:0000313" key="6">
    <source>
        <dbReference type="Proteomes" id="UP000430079"/>
    </source>
</evidence>
<dbReference type="Pfam" id="PF13180">
    <property type="entry name" value="PDZ_2"/>
    <property type="match status" value="1"/>
</dbReference>
<dbReference type="SUPFAM" id="SSF50156">
    <property type="entry name" value="PDZ domain-like"/>
    <property type="match status" value="1"/>
</dbReference>
<dbReference type="InterPro" id="IPR001940">
    <property type="entry name" value="Peptidase_S1C"/>
</dbReference>
<accession>A0A640SSX6</accession>
<evidence type="ECO:0000259" key="4">
    <source>
        <dbReference type="PROSITE" id="PS50106"/>
    </source>
</evidence>
<feature type="compositionally biased region" description="Low complexity" evidence="3">
    <location>
        <begin position="233"/>
        <end position="279"/>
    </location>
</feature>
<reference evidence="5 6" key="1">
    <citation type="submission" date="2019-12" db="EMBL/GenBank/DDBJ databases">
        <title>Whole genome shotgun sequence of Streptomyces hygroscopicus subsp. glebosus NBRC 13786.</title>
        <authorList>
            <person name="Ichikawa N."/>
            <person name="Kimura A."/>
            <person name="Kitahashi Y."/>
            <person name="Komaki H."/>
            <person name="Tamura T."/>
        </authorList>
    </citation>
    <scope>NUCLEOTIDE SEQUENCE [LARGE SCALE GENOMIC DNA]</scope>
    <source>
        <strain evidence="5 6">NBRC 13786</strain>
    </source>
</reference>
<dbReference type="Gene3D" id="2.40.10.120">
    <property type="match status" value="1"/>
</dbReference>
<dbReference type="RefSeq" id="WP_371873978.1">
    <property type="nucleotide sequence ID" value="NZ_BLIO01000001.1"/>
</dbReference>
<feature type="compositionally biased region" description="Pro residues" evidence="3">
    <location>
        <begin position="520"/>
        <end position="536"/>
    </location>
</feature>
<dbReference type="SMART" id="SM00228">
    <property type="entry name" value="PDZ"/>
    <property type="match status" value="1"/>
</dbReference>
<dbReference type="SUPFAM" id="SSF50494">
    <property type="entry name" value="Trypsin-like serine proteases"/>
    <property type="match status" value="1"/>
</dbReference>
<dbReference type="PANTHER" id="PTHR43343">
    <property type="entry name" value="PEPTIDASE S12"/>
    <property type="match status" value="1"/>
</dbReference>
<feature type="compositionally biased region" description="Basic and acidic residues" evidence="3">
    <location>
        <begin position="855"/>
        <end position="864"/>
    </location>
</feature>
<dbReference type="PRINTS" id="PR00834">
    <property type="entry name" value="PROTEASES2C"/>
</dbReference>
<organism evidence="5 6">
    <name type="scientific">Streptomyces glebosus</name>
    <dbReference type="NCBI Taxonomy" id="249580"/>
    <lineage>
        <taxon>Bacteria</taxon>
        <taxon>Bacillati</taxon>
        <taxon>Actinomycetota</taxon>
        <taxon>Actinomycetes</taxon>
        <taxon>Kitasatosporales</taxon>
        <taxon>Streptomycetaceae</taxon>
        <taxon>Streptomyces</taxon>
    </lineage>
</organism>
<feature type="compositionally biased region" description="Low complexity" evidence="3">
    <location>
        <begin position="404"/>
        <end position="428"/>
    </location>
</feature>
<feature type="compositionally biased region" description="Gly residues" evidence="3">
    <location>
        <begin position="83"/>
        <end position="92"/>
    </location>
</feature>
<evidence type="ECO:0000256" key="3">
    <source>
        <dbReference type="SAM" id="MobiDB-lite"/>
    </source>
</evidence>
<feature type="compositionally biased region" description="Low complexity" evidence="3">
    <location>
        <begin position="359"/>
        <end position="380"/>
    </location>
</feature>
<feature type="compositionally biased region" description="Pro residues" evidence="3">
    <location>
        <begin position="318"/>
        <end position="335"/>
    </location>
</feature>
<dbReference type="Proteomes" id="UP000430079">
    <property type="component" value="Unassembled WGS sequence"/>
</dbReference>
<feature type="region of interest" description="Disordered" evidence="3">
    <location>
        <begin position="194"/>
        <end position="563"/>
    </location>
</feature>
<evidence type="ECO:0000256" key="1">
    <source>
        <dbReference type="ARBA" id="ARBA00022670"/>
    </source>
</evidence>
<dbReference type="Gene3D" id="2.30.42.10">
    <property type="match status" value="1"/>
</dbReference>
<proteinExistence type="predicted"/>
<sequence length="934" mass="91725">MDDGKAAGSKLKWWSRPGSSTGTEPSAEAGPQTPPPADSPSDGTRTEGSGTSDVHHSGEDWIVRPPERGDASGAAPGSRDGSGPVGQDGSGPVGAAVTDTAEAVTARLPHVPGASARQQEEDWTVRPPEPRNGVVAPGTPGAAETAEVAGPDDELTVATAGAGSDQKAAAAVDGRTGGARPEPGTVTLGRVRADVPDEAAPAARTAPATVTLRRVREDARDGAGLPTRNPDGADTTATMATAAAPEAAPVSPAAPAHAEIPGAAAATAAPAPATTATPLAPTPTPPAAPTPTPSAAPAPTEPPAAAPQQPLHAEDPYGTPPYGGPGPWAPAPPVQRPMATPAQGTVLPPQAGPLPPYGAPAAPQTAPQTAPQAAMPAAAYPGPPQSPAPAVPSGTTGEERAPLAPGAEQPYPAAAADAAHPQPDADPAVPHRPGLQKTGAPQPAPGQATAPGQTAAPGATGSQSAPMDAPAAPVAGPDAPQEGTDGAFIPHPGDGGPRPASATAPHAPGPHPAPTNHGPTPTPGHAPLPGQAPNPTPQGAWHQYDPWSAPLQGGPVVPPAGRRSRRGPLVVGAVALALLAGGVGGGIGAYVERYGGLSDIELSQSGADEGGRKPDSVAGIAQTALPGVVTLHVRGSAEQGTGTGFVLDHQGHILTNNHVVEPAGSGGEISVTFSGGQTAKAKVVGRDGGYDLAVVQVEGVAGLRPLTLGNSDSVRVGDPVVAIGAPFDLANTVTSGIISAKQRPITAGGKKGDGSDVSYVDALQTDAPINPGNSGGPLVDAKARVIGINSAIRAADSGGGPDGDSQAQGGSIGLGFAIPINQAKRVAEELINSGRATHPVIGVTLEMEYAGDGARVSERSKDGRQPVLPGGPGAKAGIKAGDVITKVDGAPVHSGEELIVKIRSHRPGDTLVLTVQRGGKERSVRLSLGSSSTG</sequence>
<name>A0A640SSX6_9ACTN</name>
<gene>
    <name evidence="5" type="ORF">Sgleb_25900</name>
</gene>
<comment type="caution">
    <text evidence="5">The sequence shown here is derived from an EMBL/GenBank/DDBJ whole genome shotgun (WGS) entry which is preliminary data.</text>
</comment>
<feature type="compositionally biased region" description="Pro residues" evidence="3">
    <location>
        <begin position="381"/>
        <end position="390"/>
    </location>
</feature>
<evidence type="ECO:0000256" key="2">
    <source>
        <dbReference type="ARBA" id="ARBA00022801"/>
    </source>
</evidence>